<keyword evidence="12 18" id="KW-0067">ATP-binding</keyword>
<evidence type="ECO:0000313" key="20">
    <source>
        <dbReference type="EMBL" id="KIM25926.1"/>
    </source>
</evidence>
<feature type="binding site" evidence="19">
    <location>
        <position position="94"/>
    </location>
    <ligand>
        <name>Mg(2+)</name>
        <dbReference type="ChEBI" id="CHEBI:18420"/>
        <label>1</label>
    </ligand>
</feature>
<dbReference type="NCBIfam" id="TIGR01499">
    <property type="entry name" value="folC"/>
    <property type="match status" value="1"/>
</dbReference>
<dbReference type="InterPro" id="IPR023600">
    <property type="entry name" value="Folylpolyglutamate_synth_euk"/>
</dbReference>
<dbReference type="GO" id="GO:0004326">
    <property type="term" value="F:tetrahydrofolylpolyglutamate synthase activity"/>
    <property type="evidence" value="ECO:0007669"/>
    <property type="project" value="UniProtKB-EC"/>
</dbReference>
<dbReference type="SUPFAM" id="SSF53244">
    <property type="entry name" value="MurD-like peptide ligases, peptide-binding domain"/>
    <property type="match status" value="1"/>
</dbReference>
<keyword evidence="15" id="KW-0472">Membrane</keyword>
<dbReference type="InterPro" id="IPR036615">
    <property type="entry name" value="Mur_ligase_C_dom_sf"/>
</dbReference>
<dbReference type="GO" id="GO:0005524">
    <property type="term" value="F:ATP binding"/>
    <property type="evidence" value="ECO:0007669"/>
    <property type="project" value="UniProtKB-KW"/>
</dbReference>
<dbReference type="Proteomes" id="UP000054097">
    <property type="component" value="Unassembled WGS sequence"/>
</dbReference>
<evidence type="ECO:0000256" key="12">
    <source>
        <dbReference type="ARBA" id="ARBA00022840"/>
    </source>
</evidence>
<dbReference type="InterPro" id="IPR018109">
    <property type="entry name" value="Folylpolyglutamate_synth_CS"/>
</dbReference>
<dbReference type="Gene3D" id="3.90.190.20">
    <property type="entry name" value="Mur ligase, C-terminal domain"/>
    <property type="match status" value="1"/>
</dbReference>
<evidence type="ECO:0000256" key="18">
    <source>
        <dbReference type="PIRSR" id="PIRSR038895-1"/>
    </source>
</evidence>
<feature type="binding site" evidence="19">
    <location>
        <position position="195"/>
    </location>
    <ligand>
        <name>Mg(2+)</name>
        <dbReference type="ChEBI" id="CHEBI:18420"/>
        <label>1</label>
    </ligand>
</feature>
<dbReference type="EMBL" id="KN824310">
    <property type="protein sequence ID" value="KIM25926.1"/>
    <property type="molecule type" value="Genomic_DNA"/>
</dbReference>
<dbReference type="SUPFAM" id="SSF53623">
    <property type="entry name" value="MurD-like peptide ligases, catalytic domain"/>
    <property type="match status" value="1"/>
</dbReference>
<evidence type="ECO:0000256" key="15">
    <source>
        <dbReference type="ARBA" id="ARBA00023136"/>
    </source>
</evidence>
<feature type="binding site" evidence="19">
    <location>
        <position position="167"/>
    </location>
    <ligand>
        <name>Mg(2+)</name>
        <dbReference type="ChEBI" id="CHEBI:18420"/>
        <label>1</label>
    </ligand>
</feature>
<comment type="pathway">
    <text evidence="4 17">Cofactor biosynthesis; tetrahydrofolylpolyglutamate biosynthesis.</text>
</comment>
<comment type="similarity">
    <text evidence="5 17">Belongs to the folylpolyglutamate synthase family.</text>
</comment>
<feature type="binding site" evidence="18">
    <location>
        <position position="315"/>
    </location>
    <ligand>
        <name>ATP</name>
        <dbReference type="ChEBI" id="CHEBI:30616"/>
    </ligand>
</feature>
<dbReference type="OrthoDB" id="5212574at2759"/>
<dbReference type="FunFam" id="3.40.1190.10:FF:000009">
    <property type="entry name" value="Folylpolyglutamate synthase"/>
    <property type="match status" value="1"/>
</dbReference>
<evidence type="ECO:0000256" key="16">
    <source>
        <dbReference type="ARBA" id="ARBA00047493"/>
    </source>
</evidence>
<comment type="subcellular location">
    <subcellularLocation>
        <location evidence="3">Cytoplasm</location>
    </subcellularLocation>
    <subcellularLocation>
        <location evidence="1">Mitochondrion inner membrane</location>
    </subcellularLocation>
    <subcellularLocation>
        <location evidence="2">Mitochondrion matrix</location>
    </subcellularLocation>
</comment>
<evidence type="ECO:0000256" key="7">
    <source>
        <dbReference type="ARBA" id="ARBA00022563"/>
    </source>
</evidence>
<keyword evidence="14" id="KW-0496">Mitochondrion</keyword>
<gene>
    <name evidence="20" type="ORF">M408DRAFT_330918</name>
</gene>
<evidence type="ECO:0000256" key="10">
    <source>
        <dbReference type="ARBA" id="ARBA00022741"/>
    </source>
</evidence>
<dbReference type="EC" id="6.3.2.17" evidence="17"/>
<dbReference type="PANTHER" id="PTHR11136:SF5">
    <property type="entry name" value="FOLYLPOLYGLUTAMATE SYNTHASE, MITOCHONDRIAL"/>
    <property type="match status" value="1"/>
</dbReference>
<evidence type="ECO:0000256" key="14">
    <source>
        <dbReference type="ARBA" id="ARBA00023128"/>
    </source>
</evidence>
<dbReference type="GO" id="GO:0005829">
    <property type="term" value="C:cytosol"/>
    <property type="evidence" value="ECO:0007669"/>
    <property type="project" value="TreeGrafter"/>
</dbReference>
<name>A0A0C3B316_SERVB</name>
<reference evidence="20 21" key="1">
    <citation type="submission" date="2014-04" db="EMBL/GenBank/DDBJ databases">
        <authorList>
            <consortium name="DOE Joint Genome Institute"/>
            <person name="Kuo A."/>
            <person name="Zuccaro A."/>
            <person name="Kohler A."/>
            <person name="Nagy L.G."/>
            <person name="Floudas D."/>
            <person name="Copeland A."/>
            <person name="Barry K.W."/>
            <person name="Cichocki N."/>
            <person name="Veneault-Fourrey C."/>
            <person name="LaButti K."/>
            <person name="Lindquist E.A."/>
            <person name="Lipzen A."/>
            <person name="Lundell T."/>
            <person name="Morin E."/>
            <person name="Murat C."/>
            <person name="Sun H."/>
            <person name="Tunlid A."/>
            <person name="Henrissat B."/>
            <person name="Grigoriev I.V."/>
            <person name="Hibbett D.S."/>
            <person name="Martin F."/>
            <person name="Nordberg H.P."/>
            <person name="Cantor M.N."/>
            <person name="Hua S.X."/>
        </authorList>
    </citation>
    <scope>NUCLEOTIDE SEQUENCE [LARGE SCALE GENOMIC DNA]</scope>
    <source>
        <strain evidence="20 21">MAFF 305830</strain>
    </source>
</reference>
<evidence type="ECO:0000256" key="5">
    <source>
        <dbReference type="ARBA" id="ARBA00008276"/>
    </source>
</evidence>
<comment type="function">
    <text evidence="17">Catalyzes conversion of folates to polyglutamate derivatives allowing concentration of folate compounds in the cell and the intracellular retention of these cofactors, which are important substrates for most of the folate-dependent enzymes that are involved in one-carbon transfer reactions involved in purine, pyrimidine and amino acid synthesis.</text>
</comment>
<evidence type="ECO:0000256" key="17">
    <source>
        <dbReference type="PIRNR" id="PIRNR038895"/>
    </source>
</evidence>
<comment type="cofactor">
    <cofactor evidence="17">
        <name>a monovalent cation</name>
        <dbReference type="ChEBI" id="CHEBI:60242"/>
    </cofactor>
    <text evidence="17">A monovalent cation.</text>
</comment>
<keyword evidence="13 19" id="KW-0460">Magnesium</keyword>
<evidence type="ECO:0000313" key="21">
    <source>
        <dbReference type="Proteomes" id="UP000054097"/>
    </source>
</evidence>
<evidence type="ECO:0000256" key="19">
    <source>
        <dbReference type="PIRSR" id="PIRSR038895-2"/>
    </source>
</evidence>
<dbReference type="HOGENOM" id="CLU_015869_0_1_1"/>
<dbReference type="InterPro" id="IPR001645">
    <property type="entry name" value="Folylpolyglutamate_synth"/>
</dbReference>
<evidence type="ECO:0000256" key="1">
    <source>
        <dbReference type="ARBA" id="ARBA00004273"/>
    </source>
</evidence>
<sequence length="506" mass="55457">MSTRNFEDAIEKLNSLQSNFAAIEASRASGGRMVNFAKHETIEYLGRIGYSPEDLNRLNVIHVTGTKGKGSTCAFVDSILRSTAPNRKVGLFTSPHLVSVRERIRINGVPIAEEDFVRFFFEVWDRLEANDTRKYDSTPSKPMYFKYLNLVAYHAFISLKVDTTILEVGVGGEYDSTNIVPQPLVTGVTSLGLDHIAVLGKTLGEIAWQKAGIYKEGVPAYTVDQPPEAMEVLRARATEKKVSSFEVIPVREDLQNITLGLAGAHQRQNASLAIHLVHSYFLARPLSDAEPSTKTLDSIPATYIEGLKNARWPGRCQAVTDPNDSKSTWFLDGAHTIESLACCGDWFVSPGVGLDRDVKRVLIFNCTHGRSGTTLLGSLISSFKAKAEASNIELDVDTFFDDVIFCTNVTYADGTFKGEFTQKGLDEKDLAQLKTQTDLASAWKGFMPEFSDDHIHVVPSIQHAVNIVTNIRKKSGQPVDVLVTGSLLLVGGLIEVAGLTTAALEI</sequence>
<dbReference type="STRING" id="933852.A0A0C3B316"/>
<evidence type="ECO:0000256" key="9">
    <source>
        <dbReference type="ARBA" id="ARBA00022723"/>
    </source>
</evidence>
<evidence type="ECO:0000256" key="3">
    <source>
        <dbReference type="ARBA" id="ARBA00004496"/>
    </source>
</evidence>
<evidence type="ECO:0000256" key="2">
    <source>
        <dbReference type="ARBA" id="ARBA00004305"/>
    </source>
</evidence>
<reference evidence="21" key="2">
    <citation type="submission" date="2015-01" db="EMBL/GenBank/DDBJ databases">
        <title>Evolutionary Origins and Diversification of the Mycorrhizal Mutualists.</title>
        <authorList>
            <consortium name="DOE Joint Genome Institute"/>
            <consortium name="Mycorrhizal Genomics Consortium"/>
            <person name="Kohler A."/>
            <person name="Kuo A."/>
            <person name="Nagy L.G."/>
            <person name="Floudas D."/>
            <person name="Copeland A."/>
            <person name="Barry K.W."/>
            <person name="Cichocki N."/>
            <person name="Veneault-Fourrey C."/>
            <person name="LaButti K."/>
            <person name="Lindquist E.A."/>
            <person name="Lipzen A."/>
            <person name="Lundell T."/>
            <person name="Morin E."/>
            <person name="Murat C."/>
            <person name="Riley R."/>
            <person name="Ohm R."/>
            <person name="Sun H."/>
            <person name="Tunlid A."/>
            <person name="Henrissat B."/>
            <person name="Grigoriev I.V."/>
            <person name="Hibbett D.S."/>
            <person name="Martin F."/>
        </authorList>
    </citation>
    <scope>NUCLEOTIDE SEQUENCE [LARGE SCALE GENOMIC DNA]</scope>
    <source>
        <strain evidence="21">MAFF 305830</strain>
    </source>
</reference>
<dbReference type="InterPro" id="IPR036565">
    <property type="entry name" value="Mur-like_cat_sf"/>
</dbReference>
<dbReference type="PANTHER" id="PTHR11136">
    <property type="entry name" value="FOLYLPOLYGLUTAMATE SYNTHASE-RELATED"/>
    <property type="match status" value="1"/>
</dbReference>
<protein>
    <recommendedName>
        <fullName evidence="17">Folylpolyglutamate synthase</fullName>
        <ecNumber evidence="17">6.3.2.17</ecNumber>
    </recommendedName>
    <alternativeName>
        <fullName evidence="17">Folylpoly-gamma-glutamate synthetase</fullName>
    </alternativeName>
    <alternativeName>
        <fullName evidence="17">Tetrahydrofolylpolyglutamate synthase</fullName>
    </alternativeName>
</protein>
<dbReference type="GO" id="GO:0006730">
    <property type="term" value="P:one-carbon metabolic process"/>
    <property type="evidence" value="ECO:0007669"/>
    <property type="project" value="UniProtKB-KW"/>
</dbReference>
<evidence type="ECO:0000256" key="13">
    <source>
        <dbReference type="ARBA" id="ARBA00022842"/>
    </source>
</evidence>
<feature type="binding site" evidence="18">
    <location>
        <position position="332"/>
    </location>
    <ligand>
        <name>ATP</name>
        <dbReference type="ChEBI" id="CHEBI:30616"/>
    </ligand>
</feature>
<dbReference type="UniPathway" id="UPA00850"/>
<organism evidence="20 21">
    <name type="scientific">Serendipita vermifera MAFF 305830</name>
    <dbReference type="NCBI Taxonomy" id="933852"/>
    <lineage>
        <taxon>Eukaryota</taxon>
        <taxon>Fungi</taxon>
        <taxon>Dikarya</taxon>
        <taxon>Basidiomycota</taxon>
        <taxon>Agaricomycotina</taxon>
        <taxon>Agaricomycetes</taxon>
        <taxon>Sebacinales</taxon>
        <taxon>Serendipitaceae</taxon>
        <taxon>Serendipita</taxon>
    </lineage>
</organism>
<dbReference type="PIRSF" id="PIRSF038895">
    <property type="entry name" value="FPGS"/>
    <property type="match status" value="1"/>
</dbReference>
<dbReference type="Gene3D" id="3.40.1190.10">
    <property type="entry name" value="Mur-like, catalytic domain"/>
    <property type="match status" value="1"/>
</dbReference>
<evidence type="ECO:0000256" key="11">
    <source>
        <dbReference type="ARBA" id="ARBA00022792"/>
    </source>
</evidence>
<keyword evidence="8 17" id="KW-0436">Ligase</keyword>
<dbReference type="GO" id="GO:0046872">
    <property type="term" value="F:metal ion binding"/>
    <property type="evidence" value="ECO:0007669"/>
    <property type="project" value="UniProtKB-KW"/>
</dbReference>
<keyword evidence="11" id="KW-0999">Mitochondrion inner membrane</keyword>
<dbReference type="PROSITE" id="PS01012">
    <property type="entry name" value="FOLYLPOLYGLU_SYNT_2"/>
    <property type="match status" value="1"/>
</dbReference>
<proteinExistence type="inferred from homology"/>
<keyword evidence="9 19" id="KW-0479">Metal-binding</keyword>
<keyword evidence="21" id="KW-1185">Reference proteome</keyword>
<dbReference type="GO" id="GO:0005759">
    <property type="term" value="C:mitochondrial matrix"/>
    <property type="evidence" value="ECO:0007669"/>
    <property type="project" value="UniProtKB-SubCell"/>
</dbReference>
<keyword evidence="7 17" id="KW-0554">One-carbon metabolism</keyword>
<keyword evidence="10 18" id="KW-0547">Nucleotide-binding</keyword>
<dbReference type="AlphaFoldDB" id="A0A0C3B316"/>
<evidence type="ECO:0000256" key="4">
    <source>
        <dbReference type="ARBA" id="ARBA00005150"/>
    </source>
</evidence>
<evidence type="ECO:0000256" key="8">
    <source>
        <dbReference type="ARBA" id="ARBA00022598"/>
    </source>
</evidence>
<evidence type="ECO:0000256" key="6">
    <source>
        <dbReference type="ARBA" id="ARBA00022490"/>
    </source>
</evidence>
<dbReference type="GO" id="GO:0005743">
    <property type="term" value="C:mitochondrial inner membrane"/>
    <property type="evidence" value="ECO:0007669"/>
    <property type="project" value="UniProtKB-SubCell"/>
</dbReference>
<accession>A0A0C3B316</accession>
<keyword evidence="6" id="KW-0963">Cytoplasm</keyword>
<comment type="catalytic activity">
    <reaction evidence="16 17">
        <text>(6S)-5,6,7,8-tetrahydrofolyl-(gamma-L-Glu)(n) + L-glutamate + ATP = (6S)-5,6,7,8-tetrahydrofolyl-(gamma-L-Glu)(n+1) + ADP + phosphate + H(+)</text>
        <dbReference type="Rhea" id="RHEA:10580"/>
        <dbReference type="Rhea" id="RHEA-COMP:14738"/>
        <dbReference type="Rhea" id="RHEA-COMP:14740"/>
        <dbReference type="ChEBI" id="CHEBI:15378"/>
        <dbReference type="ChEBI" id="CHEBI:29985"/>
        <dbReference type="ChEBI" id="CHEBI:30616"/>
        <dbReference type="ChEBI" id="CHEBI:43474"/>
        <dbReference type="ChEBI" id="CHEBI:141005"/>
        <dbReference type="ChEBI" id="CHEBI:456216"/>
        <dbReference type="EC" id="6.3.2.17"/>
    </reaction>
</comment>